<proteinExistence type="predicted"/>
<dbReference type="Proteomes" id="UP000076584">
    <property type="component" value="Unassembled WGS sequence"/>
</dbReference>
<dbReference type="EMBL" id="LFIW01001529">
    <property type="protein sequence ID" value="KZL81946.1"/>
    <property type="molecule type" value="Genomic_DNA"/>
</dbReference>
<feature type="region of interest" description="Disordered" evidence="1">
    <location>
        <begin position="1"/>
        <end position="34"/>
    </location>
</feature>
<feature type="region of interest" description="Disordered" evidence="1">
    <location>
        <begin position="119"/>
        <end position="216"/>
    </location>
</feature>
<gene>
    <name evidence="2" type="ORF">CI238_05960</name>
</gene>
<sequence>MRHHRRNRHPQLFSPTDNPPPLPRHFHHGTMSPFGPSDPQRLYQLLPFSAFEYPPPVHDDASLHHGTVSFVHWPPDPPYRESQLQIHSPRCFRVAMRDVRRSESNQDVFTDIIPSIESDLSTRSAFPDQSTREGPGTSSPTPASESLASRFYSPDSTISPLDFRPHGLDTPGYISAPHSPSTSTSPDIPDDPLAALPPTPPRRRRPTPSPSPPSCVLLPSPFRLSRQARNPNLRAGFVAPEDRYVAFGGSQHPRFQWITADGGRDEAVRVLPGIT</sequence>
<feature type="compositionally biased region" description="Polar residues" evidence="1">
    <location>
        <begin position="136"/>
        <end position="147"/>
    </location>
</feature>
<keyword evidence="3" id="KW-1185">Reference proteome</keyword>
<organism evidence="2 3">
    <name type="scientific">Colletotrichum incanum</name>
    <name type="common">Soybean anthracnose fungus</name>
    <dbReference type="NCBI Taxonomy" id="1573173"/>
    <lineage>
        <taxon>Eukaryota</taxon>
        <taxon>Fungi</taxon>
        <taxon>Dikarya</taxon>
        <taxon>Ascomycota</taxon>
        <taxon>Pezizomycotina</taxon>
        <taxon>Sordariomycetes</taxon>
        <taxon>Hypocreomycetidae</taxon>
        <taxon>Glomerellales</taxon>
        <taxon>Glomerellaceae</taxon>
        <taxon>Colletotrichum</taxon>
        <taxon>Colletotrichum spaethianum species complex</taxon>
    </lineage>
</organism>
<feature type="compositionally biased region" description="Low complexity" evidence="1">
    <location>
        <begin position="174"/>
        <end position="194"/>
    </location>
</feature>
<feature type="compositionally biased region" description="Polar residues" evidence="1">
    <location>
        <begin position="119"/>
        <end position="129"/>
    </location>
</feature>
<accession>A0A167BZM8</accession>
<evidence type="ECO:0000313" key="3">
    <source>
        <dbReference type="Proteomes" id="UP000076584"/>
    </source>
</evidence>
<evidence type="ECO:0000313" key="2">
    <source>
        <dbReference type="EMBL" id="KZL81946.1"/>
    </source>
</evidence>
<evidence type="ECO:0000256" key="1">
    <source>
        <dbReference type="SAM" id="MobiDB-lite"/>
    </source>
</evidence>
<protein>
    <submittedName>
        <fullName evidence="2">Uncharacterized protein</fullName>
    </submittedName>
</protein>
<reference evidence="2 3" key="1">
    <citation type="submission" date="2015-06" db="EMBL/GenBank/DDBJ databases">
        <title>Survival trade-offs in plant roots during colonization by closely related pathogenic and mutualistic fungi.</title>
        <authorList>
            <person name="Hacquard S."/>
            <person name="Kracher B."/>
            <person name="Hiruma K."/>
            <person name="Weinman A."/>
            <person name="Muench P."/>
            <person name="Garrido Oter R."/>
            <person name="Ver Loren van Themaat E."/>
            <person name="Dallerey J.-F."/>
            <person name="Damm U."/>
            <person name="Henrissat B."/>
            <person name="Lespinet O."/>
            <person name="Thon M."/>
            <person name="Kemen E."/>
            <person name="McHardy A.C."/>
            <person name="Schulze-Lefert P."/>
            <person name="O'Connell R.J."/>
        </authorList>
    </citation>
    <scope>NUCLEOTIDE SEQUENCE [LARGE SCALE GENOMIC DNA]</scope>
    <source>
        <strain evidence="2 3">MAFF 238704</strain>
    </source>
</reference>
<comment type="caution">
    <text evidence="2">The sequence shown here is derived from an EMBL/GenBank/DDBJ whole genome shotgun (WGS) entry which is preliminary data.</text>
</comment>
<dbReference type="AlphaFoldDB" id="A0A167BZM8"/>
<name>A0A167BZM8_COLIC</name>